<name>A0A7C9B7E8_9BACT</name>
<dbReference type="RefSeq" id="WP_152755790.1">
    <property type="nucleotide sequence ID" value="NZ_WHLY01000001.1"/>
</dbReference>
<comment type="caution">
    <text evidence="3">The sequence shown here is derived from an EMBL/GenBank/DDBJ whole genome shotgun (WGS) entry which is preliminary data.</text>
</comment>
<dbReference type="GO" id="GO:0006508">
    <property type="term" value="P:proteolysis"/>
    <property type="evidence" value="ECO:0007669"/>
    <property type="project" value="InterPro"/>
</dbReference>
<dbReference type="GO" id="GO:0030288">
    <property type="term" value="C:outer membrane-bounded periplasmic space"/>
    <property type="evidence" value="ECO:0007669"/>
    <property type="project" value="TreeGrafter"/>
</dbReference>
<keyword evidence="4" id="KW-1185">Reference proteome</keyword>
<dbReference type="PANTHER" id="PTHR32060">
    <property type="entry name" value="TAIL-SPECIFIC PROTEASE"/>
    <property type="match status" value="1"/>
</dbReference>
<dbReference type="InterPro" id="IPR029045">
    <property type="entry name" value="ClpP/crotonase-like_dom_sf"/>
</dbReference>
<feature type="domain" description="Tail specific protease" evidence="2">
    <location>
        <begin position="542"/>
        <end position="718"/>
    </location>
</feature>
<evidence type="ECO:0000313" key="3">
    <source>
        <dbReference type="EMBL" id="MPR31802.1"/>
    </source>
</evidence>
<evidence type="ECO:0000313" key="4">
    <source>
        <dbReference type="Proteomes" id="UP000479293"/>
    </source>
</evidence>
<dbReference type="Gene3D" id="3.90.226.10">
    <property type="entry name" value="2-enoyl-CoA Hydratase, Chain A, domain 1"/>
    <property type="match status" value="1"/>
</dbReference>
<evidence type="ECO:0000259" key="2">
    <source>
        <dbReference type="SMART" id="SM00245"/>
    </source>
</evidence>
<dbReference type="Gene3D" id="2.60.120.260">
    <property type="entry name" value="Galactose-binding domain-like"/>
    <property type="match status" value="1"/>
</dbReference>
<dbReference type="InterPro" id="IPR005151">
    <property type="entry name" value="Tail-specific_protease"/>
</dbReference>
<dbReference type="PANTHER" id="PTHR32060:SF30">
    <property type="entry name" value="CARBOXY-TERMINAL PROCESSING PROTEASE CTPA"/>
    <property type="match status" value="1"/>
</dbReference>
<feature type="signal peptide" evidence="1">
    <location>
        <begin position="1"/>
        <end position="19"/>
    </location>
</feature>
<dbReference type="CDD" id="cd07562">
    <property type="entry name" value="Peptidase_S41_TRI"/>
    <property type="match status" value="1"/>
</dbReference>
<dbReference type="Proteomes" id="UP000479293">
    <property type="component" value="Unassembled WGS sequence"/>
</dbReference>
<protein>
    <submittedName>
        <fullName evidence="3">Peptidase S41</fullName>
    </submittedName>
</protein>
<dbReference type="GO" id="GO:0008236">
    <property type="term" value="F:serine-type peptidase activity"/>
    <property type="evidence" value="ECO:0007669"/>
    <property type="project" value="InterPro"/>
</dbReference>
<dbReference type="SUPFAM" id="SSF52096">
    <property type="entry name" value="ClpP/crotonase"/>
    <property type="match status" value="1"/>
</dbReference>
<dbReference type="GO" id="GO:0007165">
    <property type="term" value="P:signal transduction"/>
    <property type="evidence" value="ECO:0007669"/>
    <property type="project" value="TreeGrafter"/>
</dbReference>
<dbReference type="Pfam" id="PF03572">
    <property type="entry name" value="Peptidase_S41"/>
    <property type="match status" value="1"/>
</dbReference>
<feature type="chain" id="PRO_5029005886" evidence="1">
    <location>
        <begin position="20"/>
        <end position="742"/>
    </location>
</feature>
<keyword evidence="1" id="KW-0732">Signal</keyword>
<dbReference type="InterPro" id="IPR036034">
    <property type="entry name" value="PDZ_sf"/>
</dbReference>
<organism evidence="3 4">
    <name type="scientific">Salmonirosea aquatica</name>
    <dbReference type="NCBI Taxonomy" id="2654236"/>
    <lineage>
        <taxon>Bacteria</taxon>
        <taxon>Pseudomonadati</taxon>
        <taxon>Bacteroidota</taxon>
        <taxon>Cytophagia</taxon>
        <taxon>Cytophagales</taxon>
        <taxon>Spirosomataceae</taxon>
        <taxon>Salmonirosea</taxon>
    </lineage>
</organism>
<dbReference type="SMART" id="SM00245">
    <property type="entry name" value="TSPc"/>
    <property type="match status" value="1"/>
</dbReference>
<dbReference type="AlphaFoldDB" id="A0A7C9B7E8"/>
<dbReference type="EMBL" id="WHLY01000001">
    <property type="protein sequence ID" value="MPR31802.1"/>
    <property type="molecule type" value="Genomic_DNA"/>
</dbReference>
<sequence>MKALSVILILSVHSAMLSAQPVADSTDYNLNFEKLAQNKKLPEKWMQWGTGYSLSVDTTQKFDGKSSLRIKSSDQKTDGSFGSAANTIPAVYEGKEIELRGYVKLDRVENGWAGLMLRVDGASGMLQFDNMQKENVSGTSDWKQYSVKLPYSRDAKKIHVGALLTGTGSMWIDHFELLIDGRPFTDAPLKALSAVELDKEFVQGSKVTFGELSSKIIKDMTEVGMLWGFLKYYHPAVASGNYNWDFELFRILPKILNAKTEAEKQREIYQWVQKLGAVSIDRPTEGQTGTVKYKPDLAWINALGYDRELLSKLDSVKRAARPQEHYYVGLVPNVLNPIFKNENPYATMAYPDAGYRLLTLFRYWNMIEYFFPYKSLIGEDWRGVLAEFVPKFIGASNETEFKLATLALIARVNDTHANVYNYDRALDNYFGNNYAAVETGFIENKAVVVNYFNQKLGLKSGLKIGDVIETIDGKTIEQITGEKLPYTPASNYPTQLRNLARDLLRTNDTLLSVGYRRNDVSDKTDVAAYDRKKINFYANHTKRDTCFKLIGPDVAYLYPGTIKGSYLPRIAPDLLKTKGLIIDMRCYPSDFIVYSLSEYLLPKPEPFVKFTAGSLSTPGQFTVGPDLSAGKINPGYYKGRIIIMVNESTLSQSEFSTMAFSTAPNVTIIGSTTAGADGNVSQIVLPSGITTGISGIGVYYPDGRETQRVGIVPDVEIKPTILGIAAGRDELLEKAIGMINSK</sequence>
<dbReference type="GO" id="GO:0004175">
    <property type="term" value="F:endopeptidase activity"/>
    <property type="evidence" value="ECO:0007669"/>
    <property type="project" value="TreeGrafter"/>
</dbReference>
<dbReference type="Gene3D" id="3.30.750.44">
    <property type="match status" value="1"/>
</dbReference>
<evidence type="ECO:0000256" key="1">
    <source>
        <dbReference type="SAM" id="SignalP"/>
    </source>
</evidence>
<reference evidence="3 4" key="1">
    <citation type="submission" date="2019-10" db="EMBL/GenBank/DDBJ databases">
        <title>Draft Genome Sequence of Cytophagaceae sp. SJW1-29.</title>
        <authorList>
            <person name="Choi A."/>
        </authorList>
    </citation>
    <scope>NUCLEOTIDE SEQUENCE [LARGE SCALE GENOMIC DNA]</scope>
    <source>
        <strain evidence="3 4">SJW1-29</strain>
    </source>
</reference>
<dbReference type="Gene3D" id="2.30.42.10">
    <property type="match status" value="1"/>
</dbReference>
<proteinExistence type="predicted"/>
<accession>A0A7C9B7E8</accession>
<gene>
    <name evidence="3" type="ORF">GBK04_00170</name>
</gene>